<dbReference type="RefSeq" id="WP_224034854.1">
    <property type="nucleotide sequence ID" value="NZ_AP024849.1"/>
</dbReference>
<evidence type="ECO:0000313" key="1">
    <source>
        <dbReference type="EMBL" id="BCZ48601.1"/>
    </source>
</evidence>
<organism evidence="1 2">
    <name type="scientific">Clostridium gelidum</name>
    <dbReference type="NCBI Taxonomy" id="704125"/>
    <lineage>
        <taxon>Bacteria</taxon>
        <taxon>Bacillati</taxon>
        <taxon>Bacillota</taxon>
        <taxon>Clostridia</taxon>
        <taxon>Eubacteriales</taxon>
        <taxon>Clostridiaceae</taxon>
        <taxon>Clostridium</taxon>
    </lineage>
</organism>
<name>A0ABM7TB69_9CLOT</name>
<proteinExistence type="predicted"/>
<gene>
    <name evidence="1" type="ORF">psyc5s11_46680</name>
</gene>
<reference evidence="2" key="1">
    <citation type="submission" date="2021-07" db="EMBL/GenBank/DDBJ databases">
        <title>Complete genome sequencing of a Clostridium isolate.</title>
        <authorList>
            <person name="Ueki A."/>
            <person name="Tonouchi A."/>
        </authorList>
    </citation>
    <scope>NUCLEOTIDE SEQUENCE [LARGE SCALE GENOMIC DNA]</scope>
    <source>
        <strain evidence="2">C5S11</strain>
    </source>
</reference>
<keyword evidence="2" id="KW-1185">Reference proteome</keyword>
<dbReference type="Pfam" id="PF14070">
    <property type="entry name" value="YjfB_motility"/>
    <property type="match status" value="1"/>
</dbReference>
<dbReference type="EMBL" id="AP024849">
    <property type="protein sequence ID" value="BCZ48601.1"/>
    <property type="molecule type" value="Genomic_DNA"/>
</dbReference>
<evidence type="ECO:0008006" key="3">
    <source>
        <dbReference type="Google" id="ProtNLM"/>
    </source>
</evidence>
<accession>A0ABM7TB69</accession>
<evidence type="ECO:0000313" key="2">
    <source>
        <dbReference type="Proteomes" id="UP000824633"/>
    </source>
</evidence>
<protein>
    <recommendedName>
        <fullName evidence="3">Motility protein</fullName>
    </recommendedName>
</protein>
<sequence>MDIGTISTGMHQAAIQSAVSISVMKLAMNNGSQEATQMTDMISNMAVDTSKGMNIDARV</sequence>
<dbReference type="Proteomes" id="UP000824633">
    <property type="component" value="Chromosome"/>
</dbReference>
<dbReference type="InterPro" id="IPR025906">
    <property type="entry name" value="YjfB_motility"/>
</dbReference>